<dbReference type="InterPro" id="IPR045063">
    <property type="entry name" value="Dynamin_N"/>
</dbReference>
<name>A0AAD4Q025_9EURO</name>
<dbReference type="InterPro" id="IPR056024">
    <property type="entry name" value="DUF7605"/>
</dbReference>
<dbReference type="Pfam" id="PF00350">
    <property type="entry name" value="Dynamin_N"/>
    <property type="match status" value="1"/>
</dbReference>
<evidence type="ECO:0000259" key="3">
    <source>
        <dbReference type="Pfam" id="PF24564"/>
    </source>
</evidence>
<feature type="domain" description="DUF7605" evidence="3">
    <location>
        <begin position="622"/>
        <end position="796"/>
    </location>
</feature>
<organism evidence="4 5">
    <name type="scientific">Talaromyces proteolyticus</name>
    <dbReference type="NCBI Taxonomy" id="1131652"/>
    <lineage>
        <taxon>Eukaryota</taxon>
        <taxon>Fungi</taxon>
        <taxon>Dikarya</taxon>
        <taxon>Ascomycota</taxon>
        <taxon>Pezizomycotina</taxon>
        <taxon>Eurotiomycetes</taxon>
        <taxon>Eurotiomycetidae</taxon>
        <taxon>Eurotiales</taxon>
        <taxon>Trichocomaceae</taxon>
        <taxon>Talaromyces</taxon>
        <taxon>Talaromyces sect. Bacilispori</taxon>
    </lineage>
</organism>
<sequence length="889" mass="100225">MPHHVTSSISGQPLGIPGEFPSEEEEVISLSSRIESFSGLSDILSPYPTALLSPPRFSSRGRAESDVSVYSELSDSGISTTSYDVRDEETPIGPFFTAQFQNALQQGLNVSKSAMTAIEEFRGSIEPESNLGKLLRDARSLSTFHSADTRTIAILGNSGEGKSSLINSLLHYPGIAKTSDLGSACTSVVTEYRQQKEGQIVPILIEVEYLPQDQIEDQVRELVWNYRQLYHPDIESPEVSAEDYARVQRESETAWSALQAAFGHHPEFNQNVLSDQSDGASESVTNRLIEWAREIAWPQGGNDGRWTSTAQDAEECCEKTDQFMKDRLWPFTKIIRIYLNSILLKTGIVLADLPGLQDTNLARVQATQTYLMKADYVLIVAKIIRARTDKSLKDSIHAVISRHITLEDTKAPWNFHLAVVCTKTDEIDEDAAKREFCGAGKRIEQAVIDQLKREIDHAKRFKTGDVKALELRQKQLLIDARNQHVTEGLQEEYGPKLSGGKLEVFCISNRTYKKFSRAGNVSMVRASGIPELRRFCHSIVANARLLEAKNVLQSKISGLLNSIELWTRTVPVSVPSPTGDVTNTIQLDYKVLQEAKSKVFNGSKQNILDSFQEFILDFLDRRGEIWEHAAKEKSQAWSSWHWSQYNAWCLNNGDHATSKRGHVNWNGELNWKMRSELAYQWELFEDDIVNEFKDLLACLKGNLKDLESYLEDFDASLVAAANFRTQDIQYRCGLIQREFQRDIRFIRSQASEANESSYMVKEMIPTYRAASQESGTNKGLRQRVRVQGKISGGTLFGCILHQISSDVGDKVKENFRKLLAILEDDVARIKEDISMAMPGQEASVPGNERAPHRDDERLAEERRFKEHLAGQVKKLKVKHEQVLESISSI</sequence>
<feature type="compositionally biased region" description="Basic and acidic residues" evidence="1">
    <location>
        <begin position="849"/>
        <end position="858"/>
    </location>
</feature>
<comment type="caution">
    <text evidence="4">The sequence shown here is derived from an EMBL/GenBank/DDBJ whole genome shotgun (WGS) entry which is preliminary data.</text>
</comment>
<dbReference type="PANTHER" id="PTHR36681:SF3">
    <property type="entry name" value="NUCLEAR GTPASE, GERMINAL CENTER-ASSOCIATED, TANDEM DUPLICATE 3"/>
    <property type="match status" value="1"/>
</dbReference>
<feature type="region of interest" description="Disordered" evidence="1">
    <location>
        <begin position="1"/>
        <end position="21"/>
    </location>
</feature>
<gene>
    <name evidence="4" type="ORF">BGW36DRAFT_287095</name>
</gene>
<dbReference type="RefSeq" id="XP_046076656.1">
    <property type="nucleotide sequence ID" value="XM_046210480.1"/>
</dbReference>
<reference evidence="4" key="1">
    <citation type="submission" date="2021-12" db="EMBL/GenBank/DDBJ databases">
        <title>Convergent genome expansion in fungi linked to evolution of root-endophyte symbiosis.</title>
        <authorList>
            <consortium name="DOE Joint Genome Institute"/>
            <person name="Ke Y.-H."/>
            <person name="Bonito G."/>
            <person name="Liao H.-L."/>
            <person name="Looney B."/>
            <person name="Rojas-Flechas A."/>
            <person name="Nash J."/>
            <person name="Hameed K."/>
            <person name="Schadt C."/>
            <person name="Martin F."/>
            <person name="Crous P.W."/>
            <person name="Miettinen O."/>
            <person name="Magnuson J.K."/>
            <person name="Labbe J."/>
            <person name="Jacobson D."/>
            <person name="Doktycz M.J."/>
            <person name="Veneault-Fourrey C."/>
            <person name="Kuo A."/>
            <person name="Mondo S."/>
            <person name="Calhoun S."/>
            <person name="Riley R."/>
            <person name="Ohm R."/>
            <person name="LaButti K."/>
            <person name="Andreopoulos B."/>
            <person name="Pangilinan J."/>
            <person name="Nolan M."/>
            <person name="Tritt A."/>
            <person name="Clum A."/>
            <person name="Lipzen A."/>
            <person name="Daum C."/>
            <person name="Barry K."/>
            <person name="Grigoriev I.V."/>
            <person name="Vilgalys R."/>
        </authorList>
    </citation>
    <scope>NUCLEOTIDE SEQUENCE</scope>
    <source>
        <strain evidence="4">PMI_201</strain>
    </source>
</reference>
<dbReference type="GeneID" id="70240767"/>
<dbReference type="Pfam" id="PF24564">
    <property type="entry name" value="DUF7605"/>
    <property type="match status" value="1"/>
</dbReference>
<dbReference type="AlphaFoldDB" id="A0AAD4Q025"/>
<protein>
    <recommendedName>
        <fullName evidence="6">G domain-containing protein</fullName>
    </recommendedName>
</protein>
<dbReference type="PANTHER" id="PTHR36681">
    <property type="entry name" value="NUCLEAR GTPASE, GERMINAL CENTER-ASSOCIATED, TANDEM DUPLICATE 3"/>
    <property type="match status" value="1"/>
</dbReference>
<feature type="compositionally biased region" description="Polar residues" evidence="1">
    <location>
        <begin position="1"/>
        <end position="11"/>
    </location>
</feature>
<dbReference type="SUPFAM" id="SSF52540">
    <property type="entry name" value="P-loop containing nucleoside triphosphate hydrolases"/>
    <property type="match status" value="1"/>
</dbReference>
<evidence type="ECO:0000313" key="4">
    <source>
        <dbReference type="EMBL" id="KAH8703638.1"/>
    </source>
</evidence>
<feature type="domain" description="Dynamin N-terminal" evidence="2">
    <location>
        <begin position="152"/>
        <end position="385"/>
    </location>
</feature>
<dbReference type="InterPro" id="IPR027417">
    <property type="entry name" value="P-loop_NTPase"/>
</dbReference>
<accession>A0AAD4Q025</accession>
<evidence type="ECO:0008006" key="6">
    <source>
        <dbReference type="Google" id="ProtNLM"/>
    </source>
</evidence>
<dbReference type="Gene3D" id="3.40.50.300">
    <property type="entry name" value="P-loop containing nucleotide triphosphate hydrolases"/>
    <property type="match status" value="2"/>
</dbReference>
<dbReference type="EMBL" id="JAJTJA010000002">
    <property type="protein sequence ID" value="KAH8703638.1"/>
    <property type="molecule type" value="Genomic_DNA"/>
</dbReference>
<evidence type="ECO:0000256" key="1">
    <source>
        <dbReference type="SAM" id="MobiDB-lite"/>
    </source>
</evidence>
<evidence type="ECO:0000313" key="5">
    <source>
        <dbReference type="Proteomes" id="UP001201262"/>
    </source>
</evidence>
<dbReference type="Proteomes" id="UP001201262">
    <property type="component" value="Unassembled WGS sequence"/>
</dbReference>
<feature type="region of interest" description="Disordered" evidence="1">
    <location>
        <begin position="837"/>
        <end position="858"/>
    </location>
</feature>
<proteinExistence type="predicted"/>
<evidence type="ECO:0000259" key="2">
    <source>
        <dbReference type="Pfam" id="PF00350"/>
    </source>
</evidence>
<keyword evidence="5" id="KW-1185">Reference proteome</keyword>